<feature type="region of interest" description="Disordered" evidence="2">
    <location>
        <begin position="62"/>
        <end position="91"/>
    </location>
</feature>
<evidence type="ECO:0000256" key="2">
    <source>
        <dbReference type="SAM" id="MobiDB-lite"/>
    </source>
</evidence>
<gene>
    <name evidence="3" type="ORF">OXX778_LOCUS79</name>
</gene>
<reference evidence="3" key="1">
    <citation type="submission" date="2021-02" db="EMBL/GenBank/DDBJ databases">
        <authorList>
            <person name="Nowell W R."/>
        </authorList>
    </citation>
    <scope>NUCLEOTIDE SEQUENCE</scope>
    <source>
        <strain evidence="3">Ploen Becks lab</strain>
    </source>
</reference>
<keyword evidence="1" id="KW-0175">Coiled coil</keyword>
<dbReference type="AlphaFoldDB" id="A0A813M5V1"/>
<evidence type="ECO:0000313" key="4">
    <source>
        <dbReference type="Proteomes" id="UP000663879"/>
    </source>
</evidence>
<feature type="non-terminal residue" evidence="3">
    <location>
        <position position="1"/>
    </location>
</feature>
<dbReference type="EMBL" id="CAJNOC010000004">
    <property type="protein sequence ID" value="CAF0703798.1"/>
    <property type="molecule type" value="Genomic_DNA"/>
</dbReference>
<dbReference type="Proteomes" id="UP000663879">
    <property type="component" value="Unassembled WGS sequence"/>
</dbReference>
<accession>A0A813M5V1</accession>
<name>A0A813M5V1_9BILA</name>
<proteinExistence type="predicted"/>
<feature type="coiled-coil region" evidence="1">
    <location>
        <begin position="836"/>
        <end position="972"/>
    </location>
</feature>
<protein>
    <submittedName>
        <fullName evidence="3">Uncharacterized protein</fullName>
    </submittedName>
</protein>
<comment type="caution">
    <text evidence="3">The sequence shown here is derived from an EMBL/GenBank/DDBJ whole genome shotgun (WGS) entry which is preliminary data.</text>
</comment>
<sequence length="995" mass="116472">ATLLIVKKYNLKGMKSKNTSIDDPKNGIDPDLENIDYMATKQELNLVFNKLTKNLMNQYEKYLKPSRGPTKNETENDESDEKELDSEDLSKKPKSSDLEIFLKYFDKLIEFVLTLKQENNLVLLGIFQKTNLVIIQLIEFLNKLLNILNQQNNFDERSNDYILADHDHTKSIESKVSIIGKTIQFLHVLTTNQSEDNNDDESTVYYCNLLTTSFNFTSSISYILVLNNSASEQKPFLTEQYSKACLDVLNNLTFDNRLFTIDTYIKKLIFQLVERITRSELRPNYFQFLSNILRNESSEVAKIFKSMDEAIIRRFYRQLISIIKDNTNGLVLLSLMILIKLEYSDLFSIVLPVKLKSNSDSTYEPIDCAMGALNDVKNQKKINSSLQKSNAINFLYEFVKCEPVRILLERNEGYTDVLLFRLNQFLAQSHSPSSQLPLNVSTKVIKLFDQLISSSDKLAKKQYQIIFDTKNFVESSSNNQCDLTSKLKDLALSNKRKSANGEYDYLIDYYLNIAEIKSDDLSDEDKLSHLTRNSSFYVVFYRHIFNLLKKNEKSEFDFKKSQKLIEIIVKNFYYLSSIYLDQNELNDSLLEVNMAKICFFNLASIDSLLRLFGKIDFNFESFAKALLDSIDQNIWQKSNESFDIELNNGNLLITCKLLMRLYLNKCIGPIKEKILALINDSRFYKATSYLITCSKEFSYRFLAYELLFDMEKLSTDFGIGRSAFLDGIVKSSLNLNSELRTTPINEFQYPVSNFEKTYESLQVQKRPYERKSHGDLDCLFDFYDFKLNEKMRQETYLINTLNQYFTNSLLKETEFKALRDQIKVYAQKELKYKKDLELIQSKKSEYEIKYKELSKSIADLEKENEQMKEIYVKLTQENEMFKEKCSQLEKDIEQAEKDNEETVESLQKMIEKETSLKKELQIKLKESHQKTSDLEQTNKTLETKRKELESKLDQIENELKDKNSLFDSMNKDYETLKSDHDKLKAILSYVKENYK</sequence>
<keyword evidence="4" id="KW-1185">Reference proteome</keyword>
<feature type="compositionally biased region" description="Acidic residues" evidence="2">
    <location>
        <begin position="75"/>
        <end position="87"/>
    </location>
</feature>
<organism evidence="3 4">
    <name type="scientific">Brachionus calyciflorus</name>
    <dbReference type="NCBI Taxonomy" id="104777"/>
    <lineage>
        <taxon>Eukaryota</taxon>
        <taxon>Metazoa</taxon>
        <taxon>Spiralia</taxon>
        <taxon>Gnathifera</taxon>
        <taxon>Rotifera</taxon>
        <taxon>Eurotatoria</taxon>
        <taxon>Monogononta</taxon>
        <taxon>Pseudotrocha</taxon>
        <taxon>Ploima</taxon>
        <taxon>Brachionidae</taxon>
        <taxon>Brachionus</taxon>
    </lineage>
</organism>
<evidence type="ECO:0000256" key="1">
    <source>
        <dbReference type="SAM" id="Coils"/>
    </source>
</evidence>
<evidence type="ECO:0000313" key="3">
    <source>
        <dbReference type="EMBL" id="CAF0703798.1"/>
    </source>
</evidence>
<dbReference type="OrthoDB" id="73401at2759"/>